<protein>
    <submittedName>
        <fullName evidence="1">Uncharacterized protein</fullName>
    </submittedName>
</protein>
<name>A0A154P1F7_DUFNO</name>
<evidence type="ECO:0000313" key="1">
    <source>
        <dbReference type="EMBL" id="KZC05691.1"/>
    </source>
</evidence>
<sequence length="118" mass="13742">MALPRANSTNLYFLNSFHIVENENRAIVFTETRLHSIFQVSKLDTILDKNIDNGDVNVLWTPLSGENRDETGVTFPYKRFLEQAVFLFDLAMIESYLAIMKYYTCSNIRSIFHLIISR</sequence>
<dbReference type="AlphaFoldDB" id="A0A154P1F7"/>
<evidence type="ECO:0000313" key="2">
    <source>
        <dbReference type="Proteomes" id="UP000076502"/>
    </source>
</evidence>
<proteinExistence type="predicted"/>
<dbReference type="Proteomes" id="UP000076502">
    <property type="component" value="Unassembled WGS sequence"/>
</dbReference>
<dbReference type="EMBL" id="KQ434796">
    <property type="protein sequence ID" value="KZC05691.1"/>
    <property type="molecule type" value="Genomic_DNA"/>
</dbReference>
<keyword evidence="2" id="KW-1185">Reference proteome</keyword>
<reference evidence="1 2" key="1">
    <citation type="submission" date="2015-07" db="EMBL/GenBank/DDBJ databases">
        <title>The genome of Dufourea novaeangliae.</title>
        <authorList>
            <person name="Pan H."/>
            <person name="Kapheim K."/>
        </authorList>
    </citation>
    <scope>NUCLEOTIDE SEQUENCE [LARGE SCALE GENOMIC DNA]</scope>
    <source>
        <strain evidence="1">0120121106</strain>
        <tissue evidence="1">Whole body</tissue>
    </source>
</reference>
<accession>A0A154P1F7</accession>
<organism evidence="1 2">
    <name type="scientific">Dufourea novaeangliae</name>
    <name type="common">Sweat bee</name>
    <dbReference type="NCBI Taxonomy" id="178035"/>
    <lineage>
        <taxon>Eukaryota</taxon>
        <taxon>Metazoa</taxon>
        <taxon>Ecdysozoa</taxon>
        <taxon>Arthropoda</taxon>
        <taxon>Hexapoda</taxon>
        <taxon>Insecta</taxon>
        <taxon>Pterygota</taxon>
        <taxon>Neoptera</taxon>
        <taxon>Endopterygota</taxon>
        <taxon>Hymenoptera</taxon>
        <taxon>Apocrita</taxon>
        <taxon>Aculeata</taxon>
        <taxon>Apoidea</taxon>
        <taxon>Anthophila</taxon>
        <taxon>Halictidae</taxon>
        <taxon>Rophitinae</taxon>
        <taxon>Dufourea</taxon>
    </lineage>
</organism>
<gene>
    <name evidence="1" type="ORF">WN55_04631</name>
</gene>